<gene>
    <name evidence="4" type="ORF">HLPR_11690</name>
</gene>
<dbReference type="Pfam" id="PF20256">
    <property type="entry name" value="MoCoBD_2"/>
    <property type="match status" value="1"/>
</dbReference>
<dbReference type="InterPro" id="IPR037165">
    <property type="entry name" value="AldOxase/xan_DH_Mopterin-bd_sf"/>
</dbReference>
<proteinExistence type="predicted"/>
<dbReference type="InterPro" id="IPR036856">
    <property type="entry name" value="Ald_Oxase/Xan_DH_a/b_sf"/>
</dbReference>
<evidence type="ECO:0000313" key="5">
    <source>
        <dbReference type="Proteomes" id="UP001321786"/>
    </source>
</evidence>
<keyword evidence="5" id="KW-1185">Reference proteome</keyword>
<dbReference type="InterPro" id="IPR000674">
    <property type="entry name" value="Ald_Oxase/Xan_DH_a/b"/>
</dbReference>
<dbReference type="SUPFAM" id="SSF56003">
    <property type="entry name" value="Molybdenum cofactor-binding domain"/>
    <property type="match status" value="1"/>
</dbReference>
<protein>
    <submittedName>
        <fullName evidence="4">Xanthine dehydrogenase family protein molybdopterin-binding subunit</fullName>
    </submittedName>
</protein>
<dbReference type="SMART" id="SM01008">
    <property type="entry name" value="Ald_Xan_dh_C"/>
    <property type="match status" value="1"/>
</dbReference>
<dbReference type="GO" id="GO:0016491">
    <property type="term" value="F:oxidoreductase activity"/>
    <property type="evidence" value="ECO:0007669"/>
    <property type="project" value="UniProtKB-KW"/>
</dbReference>
<dbReference type="Proteomes" id="UP001321786">
    <property type="component" value="Chromosome"/>
</dbReference>
<keyword evidence="1" id="KW-0500">Molybdenum</keyword>
<dbReference type="PANTHER" id="PTHR11908">
    <property type="entry name" value="XANTHINE DEHYDROGENASE"/>
    <property type="match status" value="1"/>
</dbReference>
<dbReference type="KEGG" id="hprf:HLPR_11690"/>
<organism evidence="4 5">
    <name type="scientific">Helicovermis profundi</name>
    <dbReference type="NCBI Taxonomy" id="3065157"/>
    <lineage>
        <taxon>Bacteria</taxon>
        <taxon>Bacillati</taxon>
        <taxon>Bacillota</taxon>
        <taxon>Clostridia</taxon>
        <taxon>Helicovermis</taxon>
    </lineage>
</organism>
<feature type="domain" description="Aldehyde oxidase/xanthine dehydrogenase a/b hammerhead" evidence="3">
    <location>
        <begin position="18"/>
        <end position="122"/>
    </location>
</feature>
<evidence type="ECO:0000256" key="2">
    <source>
        <dbReference type="ARBA" id="ARBA00023002"/>
    </source>
</evidence>
<dbReference type="PANTHER" id="PTHR11908:SF132">
    <property type="entry name" value="ALDEHYDE OXIDASE 1-RELATED"/>
    <property type="match status" value="1"/>
</dbReference>
<sequence length="773" mass="84483">MKYVGKSVERVDGLKKVTGSLKYVDDMKFSKTLYAAVKRSPHAHAKIVNIDYSKALELRGVKDIITGEHYAKRGGLYLEDKNFLAVGKARYRGEAVVAVAAISENIAKEAVELIEVEYEILPAVTNPIDGMKENSPLVHPDLGDYKWAPVFFPKPGTNISNHYKLRKGDIDKAFEVADLVVENEFHIPHIQHVPIENHSAVAKMDMGGFLTVWASCQSPYAVREALGTAFDVPLNKIRIISPAVGGGFGSKAGTTLEGIIIPLAMRNKEWAIKLTYSREDEFQNAYVRQGLYETIKTAVRKDGKILGVKNEFVWDAGAYNEYGVNVTKATGYASPGPYDIENIWTDSYCVYTNHPVGGPYRGFGMSEIHYGIEQNLDIIAHKLGISPIEIRRINGMKPGGTTGTGEVVDVSGLMECIDQTEKDIELGIKTYSSEAHKVRGKGIACGWKAPSMPNNAASSAVIKLNEDGSAHLLVSAQDIGQGSDTVMTQFASEILSIPPEKITIKTGDTDHTPYEWQTVASRITYSAGNAVLKAAKDVKEQLIELAQIKLGIYKRDLELKDGYVVSKIYPDRKVPFSDLATGLTMPDGSGIHGPIIGRGAFIPPNIRDADKKTGLGDHPVVFWTYGAQGAEIEVDTETGHIKVLKVSSCFDVGKVVNPKLIEGQIEGAIMQGLGSVLFEELILKDGKLLNPSFVDYKIPTFDDMPEMIVKFVENPEETGPFGARAIAEPAMVPSAPVIANALYDALGIRIKSMPLTSEKVLNALKEKRKNEKL</sequence>
<name>A0AAU9E396_9FIRM</name>
<dbReference type="Gene3D" id="3.30.365.10">
    <property type="entry name" value="Aldehyde oxidase/xanthine dehydrogenase, molybdopterin binding domain"/>
    <property type="match status" value="4"/>
</dbReference>
<dbReference type="Gene3D" id="3.90.1170.50">
    <property type="entry name" value="Aldehyde oxidase/xanthine dehydrogenase, a/b hammerhead"/>
    <property type="match status" value="1"/>
</dbReference>
<dbReference type="Pfam" id="PF01315">
    <property type="entry name" value="Ald_Xan_dh_C"/>
    <property type="match status" value="1"/>
</dbReference>
<evidence type="ECO:0000259" key="3">
    <source>
        <dbReference type="SMART" id="SM01008"/>
    </source>
</evidence>
<dbReference type="InterPro" id="IPR046867">
    <property type="entry name" value="AldOxase/xan_DH_MoCoBD2"/>
</dbReference>
<accession>A0AAU9E396</accession>
<evidence type="ECO:0000313" key="4">
    <source>
        <dbReference type="EMBL" id="BEP28838.1"/>
    </source>
</evidence>
<keyword evidence="2" id="KW-0560">Oxidoreductase</keyword>
<dbReference type="SUPFAM" id="SSF54665">
    <property type="entry name" value="CO dehydrogenase molybdoprotein N-domain-like"/>
    <property type="match status" value="1"/>
</dbReference>
<dbReference type="InterPro" id="IPR016208">
    <property type="entry name" value="Ald_Oxase/xanthine_DH-like"/>
</dbReference>
<dbReference type="InterPro" id="IPR008274">
    <property type="entry name" value="AldOxase/xan_DH_MoCoBD1"/>
</dbReference>
<dbReference type="GO" id="GO:0005506">
    <property type="term" value="F:iron ion binding"/>
    <property type="evidence" value="ECO:0007669"/>
    <property type="project" value="InterPro"/>
</dbReference>
<dbReference type="Pfam" id="PF02738">
    <property type="entry name" value="MoCoBD_1"/>
    <property type="match status" value="1"/>
</dbReference>
<dbReference type="RefSeq" id="WP_338537144.1">
    <property type="nucleotide sequence ID" value="NZ_AP028654.1"/>
</dbReference>
<reference evidence="4 5" key="1">
    <citation type="submission" date="2023-08" db="EMBL/GenBank/DDBJ databases">
        <title>Helicovermis profunda gen. nov., sp. nov., a novel mesophilic, fermentative bacterium within the Bacillota from a deep-sea hydrothermal vent chimney.</title>
        <authorList>
            <person name="Miyazaki U."/>
            <person name="Mizutani D."/>
            <person name="Hashimoto Y."/>
            <person name="Tame A."/>
            <person name="Sawayama S."/>
            <person name="Miyazaki J."/>
            <person name="Takai K."/>
            <person name="Nakagawa S."/>
        </authorList>
    </citation>
    <scope>NUCLEOTIDE SEQUENCE [LARGE SCALE GENOMIC DNA]</scope>
    <source>
        <strain evidence="4 5">S502</strain>
    </source>
</reference>
<dbReference type="AlphaFoldDB" id="A0AAU9E396"/>
<evidence type="ECO:0000256" key="1">
    <source>
        <dbReference type="ARBA" id="ARBA00022505"/>
    </source>
</evidence>
<dbReference type="EMBL" id="AP028654">
    <property type="protein sequence ID" value="BEP28838.1"/>
    <property type="molecule type" value="Genomic_DNA"/>
</dbReference>